<feature type="compositionally biased region" description="Low complexity" evidence="4">
    <location>
        <begin position="753"/>
        <end position="762"/>
    </location>
</feature>
<dbReference type="SUPFAM" id="SSF82171">
    <property type="entry name" value="DPP6 N-terminal domain-like"/>
    <property type="match status" value="1"/>
</dbReference>
<evidence type="ECO:0000256" key="2">
    <source>
        <dbReference type="ARBA" id="ARBA00022737"/>
    </source>
</evidence>
<gene>
    <name evidence="5" type="ORF">CHLNCDRAFT_53248</name>
</gene>
<evidence type="ECO:0000256" key="4">
    <source>
        <dbReference type="SAM" id="MobiDB-lite"/>
    </source>
</evidence>
<reference evidence="5 6" key="1">
    <citation type="journal article" date="2010" name="Plant Cell">
        <title>The Chlorella variabilis NC64A genome reveals adaptation to photosymbiosis, coevolution with viruses, and cryptic sex.</title>
        <authorList>
            <person name="Blanc G."/>
            <person name="Duncan G."/>
            <person name="Agarkova I."/>
            <person name="Borodovsky M."/>
            <person name="Gurnon J."/>
            <person name="Kuo A."/>
            <person name="Lindquist E."/>
            <person name="Lucas S."/>
            <person name="Pangilinan J."/>
            <person name="Polle J."/>
            <person name="Salamov A."/>
            <person name="Terry A."/>
            <person name="Yamada T."/>
            <person name="Dunigan D.D."/>
            <person name="Grigoriev I.V."/>
            <person name="Claverie J.M."/>
            <person name="Van Etten J.L."/>
        </authorList>
    </citation>
    <scope>NUCLEOTIDE SEQUENCE [LARGE SCALE GENOMIC DNA]</scope>
    <source>
        <strain evidence="5 6">NC64A</strain>
    </source>
</reference>
<keyword evidence="2" id="KW-0677">Repeat</keyword>
<keyword evidence="1 3" id="KW-0853">WD repeat</keyword>
<evidence type="ECO:0000313" key="5">
    <source>
        <dbReference type="EMBL" id="EFN54415.1"/>
    </source>
</evidence>
<feature type="compositionally biased region" description="Low complexity" evidence="4">
    <location>
        <begin position="809"/>
        <end position="831"/>
    </location>
</feature>
<dbReference type="KEGG" id="cvr:CHLNCDRAFT_53248"/>
<proteinExistence type="predicted"/>
<feature type="compositionally biased region" description="Basic and acidic residues" evidence="4">
    <location>
        <begin position="793"/>
        <end position="807"/>
    </location>
</feature>
<feature type="repeat" description="WD" evidence="3">
    <location>
        <begin position="1"/>
        <end position="16"/>
    </location>
</feature>
<dbReference type="InterPro" id="IPR001680">
    <property type="entry name" value="WD40_rpt"/>
</dbReference>
<dbReference type="Proteomes" id="UP000008141">
    <property type="component" value="Unassembled WGS sequence"/>
</dbReference>
<dbReference type="InParanoid" id="E1ZIY6"/>
<dbReference type="SMART" id="SM00320">
    <property type="entry name" value="WD40"/>
    <property type="match status" value="3"/>
</dbReference>
<name>E1ZIY6_CHLVA</name>
<sequence length="887" mass="92392">MLATADAEGCIRVWDMHELLHCTAGHHAAAQRASFAHNHSVAACCFSSCGGFLASCSAQDATIRLWSVGRGEALAVLRLRATCVAFQPGDDAALLVAADDPAGPLLLDLWAVPACRQFCEAVAAAQAPAHHGSSDRRGGGQELQAPAAALHPAAAMWLPPASTAPVAPSSGAALPAASTPGPQERGPVVAVSQATASQLVGHGSAACRRPGSMRSSGRRRRRRQLEAEEGETEVWAAAEAAAGGAPGASADDSSANVGRGSGGLPGGHSRLALQPPALTWASWAGWGAPQCPLSPSAAPLEDDCVPAAAVMVRYRQPSSSGDAEWDASTGSFVHRQGGHTMPPHMLLPLPTALHVTTLAADGEAKLWPLASSSCSSSGSAVCCTMLPAAGDCRKGPWLLCRPAVSCDGRFMLHGSPSGTLACWDLREQQRQAHLPLNRKLGNAAAASRWSHMAVTAVALDVPMCLGESNPGAVSQLDSLLDSLFAHRGPTCRGMACGMPASASHYGLAHRSAAAGPFRPPAGAGSFRQPSYAPPAEPEVSITRSDEGVLVTTPLGCAFSPADIRLRLNGSEFNITAFQPGTAHWPDAYRPVAYRRALELASHLEGQRARARLEGGILSLFFPYRQPPQRQPPPQRLRVVLVEPAPAYHRPEPVAVAITRRVPACCPVPAAVPATGPTAATAATAADTPLMAQRSCRPNRPFHPHQAPTANHQCSAGAAPSMHACRRQQARRCGSGAAAGRQEVRTVPVEGPEEQAQQQPEQQLRTVPVGHAPRHEQEQRAPHTVPIEDAAGTDAREEQQVEEQREEAMPASPASPTATPSELAEAVVEAAAPVSTDKGKAPASPGQAADLERQEAARRAAERIAAGHASDSDWEEADGSVEDCQLAE</sequence>
<dbReference type="InterPro" id="IPR008978">
    <property type="entry name" value="HSP20-like_chaperone"/>
</dbReference>
<dbReference type="EMBL" id="GL433848">
    <property type="protein sequence ID" value="EFN54415.1"/>
    <property type="molecule type" value="Genomic_DNA"/>
</dbReference>
<dbReference type="PANTHER" id="PTHR44129">
    <property type="entry name" value="WD REPEAT-CONTAINING PROTEIN POP1"/>
    <property type="match status" value="1"/>
</dbReference>
<keyword evidence="6" id="KW-1185">Reference proteome</keyword>
<dbReference type="AlphaFoldDB" id="E1ZIY6"/>
<dbReference type="RefSeq" id="XP_005846517.1">
    <property type="nucleotide sequence ID" value="XM_005846455.1"/>
</dbReference>
<evidence type="ECO:0000256" key="3">
    <source>
        <dbReference type="PROSITE-ProRule" id="PRU00221"/>
    </source>
</evidence>
<evidence type="ECO:0000256" key="1">
    <source>
        <dbReference type="ARBA" id="ARBA00022574"/>
    </source>
</evidence>
<organism evidence="6">
    <name type="scientific">Chlorella variabilis</name>
    <name type="common">Green alga</name>
    <dbReference type="NCBI Taxonomy" id="554065"/>
    <lineage>
        <taxon>Eukaryota</taxon>
        <taxon>Viridiplantae</taxon>
        <taxon>Chlorophyta</taxon>
        <taxon>core chlorophytes</taxon>
        <taxon>Trebouxiophyceae</taxon>
        <taxon>Chlorellales</taxon>
        <taxon>Chlorellaceae</taxon>
        <taxon>Chlorella clade</taxon>
        <taxon>Chlorella</taxon>
    </lineage>
</organism>
<dbReference type="InterPro" id="IPR015943">
    <property type="entry name" value="WD40/YVTN_repeat-like_dom_sf"/>
</dbReference>
<dbReference type="PROSITE" id="PS50082">
    <property type="entry name" value="WD_REPEATS_2"/>
    <property type="match status" value="1"/>
</dbReference>
<feature type="compositionally biased region" description="Low complexity" evidence="4">
    <location>
        <begin position="164"/>
        <end position="182"/>
    </location>
</feature>
<feature type="region of interest" description="Disordered" evidence="4">
    <location>
        <begin position="319"/>
        <end position="339"/>
    </location>
</feature>
<feature type="compositionally biased region" description="Acidic residues" evidence="4">
    <location>
        <begin position="871"/>
        <end position="880"/>
    </location>
</feature>
<dbReference type="Pfam" id="PF00400">
    <property type="entry name" value="WD40"/>
    <property type="match status" value="1"/>
</dbReference>
<feature type="region of interest" description="Disordered" evidence="4">
    <location>
        <begin position="693"/>
        <end position="715"/>
    </location>
</feature>
<protein>
    <submittedName>
        <fullName evidence="5">Uncharacterized protein</fullName>
    </submittedName>
</protein>
<dbReference type="InterPro" id="IPR050349">
    <property type="entry name" value="WD_LIS1/nudF_dynein_reg"/>
</dbReference>
<dbReference type="Gene3D" id="2.130.10.10">
    <property type="entry name" value="YVTN repeat-like/Quinoprotein amine dehydrogenase"/>
    <property type="match status" value="2"/>
</dbReference>
<accession>E1ZIY6</accession>
<feature type="region of interest" description="Disordered" evidence="4">
    <location>
        <begin position="518"/>
        <end position="539"/>
    </location>
</feature>
<feature type="compositionally biased region" description="Low complexity" evidence="4">
    <location>
        <begin position="233"/>
        <end position="250"/>
    </location>
</feature>
<dbReference type="SUPFAM" id="SSF49764">
    <property type="entry name" value="HSP20-like chaperones"/>
    <property type="match status" value="1"/>
</dbReference>
<feature type="region of interest" description="Disordered" evidence="4">
    <location>
        <begin position="735"/>
        <end position="887"/>
    </location>
</feature>
<evidence type="ECO:0000313" key="6">
    <source>
        <dbReference type="Proteomes" id="UP000008141"/>
    </source>
</evidence>
<dbReference type="GeneID" id="17353684"/>
<feature type="compositionally biased region" description="Basic and acidic residues" evidence="4">
    <location>
        <begin position="849"/>
        <end position="861"/>
    </location>
</feature>
<dbReference type="OrthoDB" id="515977at2759"/>
<feature type="region of interest" description="Disordered" evidence="4">
    <location>
        <begin position="164"/>
        <end position="270"/>
    </location>
</feature>